<evidence type="ECO:0000313" key="3">
    <source>
        <dbReference type="EMBL" id="KAE9354462.1"/>
    </source>
</evidence>
<keyword evidence="4" id="KW-1185">Reference proteome</keyword>
<comment type="caution">
    <text evidence="3">The sequence shown here is derived from an EMBL/GenBank/DDBJ whole genome shotgun (WGS) entry which is preliminary data.</text>
</comment>
<feature type="compositionally biased region" description="Polar residues" evidence="1">
    <location>
        <begin position="358"/>
        <end position="373"/>
    </location>
</feature>
<name>A0A6A4FQB4_9STRA</name>
<proteinExistence type="predicted"/>
<evidence type="ECO:0000256" key="1">
    <source>
        <dbReference type="SAM" id="MobiDB-lite"/>
    </source>
</evidence>
<feature type="compositionally biased region" description="Polar residues" evidence="1">
    <location>
        <begin position="220"/>
        <end position="233"/>
    </location>
</feature>
<evidence type="ECO:0000259" key="2">
    <source>
        <dbReference type="Pfam" id="PF03184"/>
    </source>
</evidence>
<feature type="compositionally biased region" description="Polar residues" evidence="1">
    <location>
        <begin position="127"/>
        <end position="141"/>
    </location>
</feature>
<feature type="compositionally biased region" description="Low complexity" evidence="1">
    <location>
        <begin position="301"/>
        <end position="317"/>
    </location>
</feature>
<reference evidence="3 4" key="1">
    <citation type="submission" date="2018-08" db="EMBL/GenBank/DDBJ databases">
        <title>Genomic investigation of the strawberry pathogen Phytophthora fragariae indicates pathogenicity is determined by transcriptional variation in three key races.</title>
        <authorList>
            <person name="Adams T.M."/>
            <person name="Armitage A.D."/>
            <person name="Sobczyk M.K."/>
            <person name="Bates H.J."/>
            <person name="Dunwell J.M."/>
            <person name="Nellist C.F."/>
            <person name="Harrison R.J."/>
        </authorList>
    </citation>
    <scope>NUCLEOTIDE SEQUENCE [LARGE SCALE GENOMIC DNA]</scope>
    <source>
        <strain evidence="3 4">SCRP333</strain>
    </source>
</reference>
<dbReference type="PANTHER" id="PTHR19303:SF73">
    <property type="entry name" value="PROTEIN PDC2"/>
    <property type="match status" value="1"/>
</dbReference>
<feature type="region of interest" description="Disordered" evidence="1">
    <location>
        <begin position="127"/>
        <end position="193"/>
    </location>
</feature>
<feature type="region of interest" description="Disordered" evidence="1">
    <location>
        <begin position="292"/>
        <end position="373"/>
    </location>
</feature>
<dbReference type="PANTHER" id="PTHR19303">
    <property type="entry name" value="TRANSPOSON"/>
    <property type="match status" value="1"/>
</dbReference>
<dbReference type="EMBL" id="QXFT01000116">
    <property type="protein sequence ID" value="KAE9354462.1"/>
    <property type="molecule type" value="Genomic_DNA"/>
</dbReference>
<evidence type="ECO:0000313" key="4">
    <source>
        <dbReference type="Proteomes" id="UP000434957"/>
    </source>
</evidence>
<sequence>MPLLFIGKFFKPRWIAKKPADTLYTSTNKDWMTTDTFQGWLRDVDASMRAQQRHILILVDNASPHCDDGVTLTNVCVAKLPANTTSKLQPLDQGIIYCIKRDVLRKKMEFAVDAVDEGVENPYKLASMTTNGSTSQLSSESPHYIAPKASSARSGSAKQPPARCGATKGTSSRAHSAQAADPPRSSSSRTTSACSCSAETTSIGAGSSLAKSASSRTGSNSAKPASSRTSAAKTVTRPVPAKTVASRAKSAKTAPGRAGSVREATPSHDRSVNASSPCSVSVLAETASALSSTVDVGGPQSSPTETVSTSITTSVSTNAPRLDPASPPTQPCANVAQASTLESSHPGEPQPRSVENMVESSAESGPDNENSSITPLATIRANFWNTGHTTVASFLSQDEVDKVRRTIMRMHPRMLLRQLKNPQRRQALIDLTHDSESASAVFRMVLNRFIELASSLHKSWSVVERLVVLDTLPDAAGEQLHRDFQSAETAMATVQQELVQASFLLVLDADTELIVVEGGFAGSALREKAVVLYDLQPGHLW</sequence>
<gene>
    <name evidence="3" type="ORF">PR003_g3352</name>
</gene>
<dbReference type="AlphaFoldDB" id="A0A6A4FQB4"/>
<dbReference type="InterPro" id="IPR050863">
    <property type="entry name" value="CenT-Element_Derived"/>
</dbReference>
<feature type="compositionally biased region" description="Low complexity" evidence="1">
    <location>
        <begin position="205"/>
        <end position="219"/>
    </location>
</feature>
<dbReference type="GO" id="GO:0005634">
    <property type="term" value="C:nucleus"/>
    <property type="evidence" value="ECO:0007669"/>
    <property type="project" value="TreeGrafter"/>
</dbReference>
<feature type="compositionally biased region" description="Low complexity" evidence="1">
    <location>
        <begin position="184"/>
        <end position="193"/>
    </location>
</feature>
<accession>A0A6A4FQB4</accession>
<dbReference type="Proteomes" id="UP000434957">
    <property type="component" value="Unassembled WGS sequence"/>
</dbReference>
<feature type="domain" description="DDE-1" evidence="2">
    <location>
        <begin position="1"/>
        <end position="118"/>
    </location>
</feature>
<organism evidence="3 4">
    <name type="scientific">Phytophthora rubi</name>
    <dbReference type="NCBI Taxonomy" id="129364"/>
    <lineage>
        <taxon>Eukaryota</taxon>
        <taxon>Sar</taxon>
        <taxon>Stramenopiles</taxon>
        <taxon>Oomycota</taxon>
        <taxon>Peronosporomycetes</taxon>
        <taxon>Peronosporales</taxon>
        <taxon>Peronosporaceae</taxon>
        <taxon>Phytophthora</taxon>
    </lineage>
</organism>
<protein>
    <recommendedName>
        <fullName evidence="2">DDE-1 domain-containing protein</fullName>
    </recommendedName>
</protein>
<dbReference type="GO" id="GO:0003677">
    <property type="term" value="F:DNA binding"/>
    <property type="evidence" value="ECO:0007669"/>
    <property type="project" value="TreeGrafter"/>
</dbReference>
<dbReference type="Pfam" id="PF03184">
    <property type="entry name" value="DDE_1"/>
    <property type="match status" value="1"/>
</dbReference>
<feature type="region of interest" description="Disordered" evidence="1">
    <location>
        <begin position="205"/>
        <end position="277"/>
    </location>
</feature>
<dbReference type="InterPro" id="IPR004875">
    <property type="entry name" value="DDE_SF_endonuclease_dom"/>
</dbReference>